<feature type="binding site" evidence="9">
    <location>
        <position position="78"/>
    </location>
    <ligand>
        <name>cob(II)alamin</name>
        <dbReference type="ChEBI" id="CHEBI:16304"/>
    </ligand>
</feature>
<dbReference type="InterPro" id="IPR004453">
    <property type="entry name" value="QueG"/>
</dbReference>
<comment type="cofactor">
    <cofactor evidence="9">
        <name>[4Fe-4S] cluster</name>
        <dbReference type="ChEBI" id="CHEBI:49883"/>
    </cofactor>
    <text evidence="9">Binds 2 [4Fe-4S] clusters per monomer.</text>
</comment>
<dbReference type="HAMAP" id="MF_00916">
    <property type="entry name" value="QueG"/>
    <property type="match status" value="1"/>
</dbReference>
<dbReference type="Gene3D" id="3.30.70.20">
    <property type="match status" value="1"/>
</dbReference>
<gene>
    <name evidence="9 12" type="primary">queG</name>
    <name evidence="12" type="ORF">JYP50_03090</name>
</gene>
<comment type="caution">
    <text evidence="12">The sequence shown here is derived from an EMBL/GenBank/DDBJ whole genome shotgun (WGS) entry which is preliminary data.</text>
</comment>
<comment type="catalytic activity">
    <reaction evidence="9">
        <text>epoxyqueuosine(34) in tRNA + AH2 = queuosine(34) in tRNA + A + H2O</text>
        <dbReference type="Rhea" id="RHEA:32159"/>
        <dbReference type="Rhea" id="RHEA-COMP:18571"/>
        <dbReference type="Rhea" id="RHEA-COMP:18582"/>
        <dbReference type="ChEBI" id="CHEBI:13193"/>
        <dbReference type="ChEBI" id="CHEBI:15377"/>
        <dbReference type="ChEBI" id="CHEBI:17499"/>
        <dbReference type="ChEBI" id="CHEBI:194431"/>
        <dbReference type="ChEBI" id="CHEBI:194443"/>
        <dbReference type="EC" id="1.17.99.6"/>
    </reaction>
</comment>
<evidence type="ECO:0000256" key="4">
    <source>
        <dbReference type="ARBA" id="ARBA00022723"/>
    </source>
</evidence>
<feature type="binding site" evidence="9">
    <location>
        <position position="263"/>
    </location>
    <ligand>
        <name>[4Fe-4S] cluster</name>
        <dbReference type="ChEBI" id="CHEBI:49883"/>
        <label>2</label>
    </ligand>
</feature>
<comment type="subunit">
    <text evidence="9">Monomer.</text>
</comment>
<keyword evidence="4 9" id="KW-0479">Metal-binding</keyword>
<dbReference type="GO" id="GO:0052693">
    <property type="term" value="F:epoxyqueuosine reductase activity"/>
    <property type="evidence" value="ECO:0007669"/>
    <property type="project" value="UniProtKB-UniRule"/>
</dbReference>
<dbReference type="FunFam" id="3.30.70.20:FF:000017">
    <property type="entry name" value="Epoxyqueuosine reductase"/>
    <property type="match status" value="1"/>
</dbReference>
<keyword evidence="1 9" id="KW-0004">4Fe-4S</keyword>
<feature type="active site" description="Proton donor" evidence="9">
    <location>
        <position position="155"/>
    </location>
</feature>
<dbReference type="PANTHER" id="PTHR30002">
    <property type="entry name" value="EPOXYQUEUOSINE REDUCTASE"/>
    <property type="match status" value="1"/>
</dbReference>
<keyword evidence="13" id="KW-1185">Reference proteome</keyword>
<keyword evidence="6 9" id="KW-0560">Oxidoreductase</keyword>
<evidence type="ECO:0000256" key="10">
    <source>
        <dbReference type="SAM" id="MobiDB-lite"/>
    </source>
</evidence>
<feature type="binding site" evidence="9">
    <location>
        <position position="236"/>
    </location>
    <ligand>
        <name>[4Fe-4S] cluster</name>
        <dbReference type="ChEBI" id="CHEBI:49883"/>
        <label>2</label>
    </ligand>
</feature>
<keyword evidence="5 9" id="KW-0671">Queuosine biosynthesis</keyword>
<dbReference type="PROSITE" id="PS51379">
    <property type="entry name" value="4FE4S_FER_2"/>
    <property type="match status" value="1"/>
</dbReference>
<dbReference type="GO" id="GO:0046872">
    <property type="term" value="F:metal ion binding"/>
    <property type="evidence" value="ECO:0007669"/>
    <property type="project" value="UniProtKB-KW"/>
</dbReference>
<dbReference type="Pfam" id="PF13484">
    <property type="entry name" value="Fer4_16"/>
    <property type="match status" value="1"/>
</dbReference>
<feature type="binding site" evidence="9">
    <location>
        <position position="220"/>
    </location>
    <ligand>
        <name>[4Fe-4S] cluster</name>
        <dbReference type="ChEBI" id="CHEBI:49883"/>
        <label>2</label>
    </ligand>
</feature>
<evidence type="ECO:0000256" key="5">
    <source>
        <dbReference type="ARBA" id="ARBA00022785"/>
    </source>
</evidence>
<dbReference type="RefSeq" id="WP_206559006.1">
    <property type="nucleotide sequence ID" value="NZ_JAFKCZ010000002.1"/>
</dbReference>
<feature type="binding site" evidence="9">
    <location>
        <position position="213"/>
    </location>
    <ligand>
        <name>[4Fe-4S] cluster</name>
        <dbReference type="ChEBI" id="CHEBI:49883"/>
        <label>1</label>
    </ligand>
</feature>
<dbReference type="AlphaFoldDB" id="A0A939DCA4"/>
<feature type="binding site" evidence="9">
    <location>
        <position position="266"/>
    </location>
    <ligand>
        <name>[4Fe-4S] cluster</name>
        <dbReference type="ChEBI" id="CHEBI:49883"/>
        <label>2</label>
    </ligand>
</feature>
<feature type="binding site" evidence="9">
    <location>
        <position position="190"/>
    </location>
    <ligand>
        <name>cob(II)alamin</name>
        <dbReference type="ChEBI" id="CHEBI:16304"/>
    </ligand>
</feature>
<keyword evidence="2 9" id="KW-0963">Cytoplasm</keyword>
<dbReference type="GO" id="GO:0031419">
    <property type="term" value="F:cobalamin binding"/>
    <property type="evidence" value="ECO:0007669"/>
    <property type="project" value="UniProtKB-KW"/>
</dbReference>
<dbReference type="NCBIfam" id="TIGR00276">
    <property type="entry name" value="tRNA epoxyqueuosine(34) reductase QueG"/>
    <property type="match status" value="1"/>
</dbReference>
<feature type="binding site" evidence="9">
    <location>
        <position position="155"/>
    </location>
    <ligand>
        <name>cob(II)alamin</name>
        <dbReference type="ChEBI" id="CHEBI:16304"/>
    </ligand>
</feature>
<evidence type="ECO:0000256" key="8">
    <source>
        <dbReference type="ARBA" id="ARBA00023014"/>
    </source>
</evidence>
<dbReference type="GO" id="GO:0005737">
    <property type="term" value="C:cytoplasm"/>
    <property type="evidence" value="ECO:0007669"/>
    <property type="project" value="UniProtKB-SubCell"/>
</dbReference>
<dbReference type="GO" id="GO:0008616">
    <property type="term" value="P:tRNA queuosine(34) biosynthetic process"/>
    <property type="evidence" value="ECO:0007669"/>
    <property type="project" value="UniProtKB-UniRule"/>
</dbReference>
<keyword evidence="3 9" id="KW-0819">tRNA processing</keyword>
<feature type="domain" description="4Fe-4S ferredoxin-type" evidence="11">
    <location>
        <begin position="200"/>
        <end position="230"/>
    </location>
</feature>
<dbReference type="PROSITE" id="PS00198">
    <property type="entry name" value="4FE4S_FER_1"/>
    <property type="match status" value="1"/>
</dbReference>
<comment type="caution">
    <text evidence="9">Lacks conserved residue(s) required for the propagation of feature annotation.</text>
</comment>
<dbReference type="InterPro" id="IPR017896">
    <property type="entry name" value="4Fe4S_Fe-S-bd"/>
</dbReference>
<organism evidence="12 13">
    <name type="scientific">Parahaliea mediterranea</name>
    <dbReference type="NCBI Taxonomy" id="651086"/>
    <lineage>
        <taxon>Bacteria</taxon>
        <taxon>Pseudomonadati</taxon>
        <taxon>Pseudomonadota</taxon>
        <taxon>Gammaproteobacteria</taxon>
        <taxon>Cellvibrionales</taxon>
        <taxon>Halieaceae</taxon>
        <taxon>Parahaliea</taxon>
    </lineage>
</organism>
<name>A0A939DCA4_9GAMM</name>
<dbReference type="EC" id="1.17.99.6" evidence="9"/>
<dbReference type="InterPro" id="IPR013542">
    <property type="entry name" value="QueG_DUF1730"/>
</dbReference>
<comment type="function">
    <text evidence="9">Catalyzes the conversion of epoxyqueuosine (oQ) to queuosine (Q), which is a hypermodified base found in the wobble positions of tRNA(Asp), tRNA(Asn), tRNA(His) and tRNA(Tyr).</text>
</comment>
<feature type="binding site" evidence="9">
    <location>
        <position position="270"/>
    </location>
    <ligand>
        <name>[4Fe-4S] cluster</name>
        <dbReference type="ChEBI" id="CHEBI:49883"/>
        <label>1</label>
    </ligand>
</feature>
<comment type="subcellular location">
    <subcellularLocation>
        <location evidence="9">Cytoplasm</location>
    </subcellularLocation>
</comment>
<feature type="binding site" evidence="9">
    <location>
        <position position="210"/>
    </location>
    <ligand>
        <name>[4Fe-4S] cluster</name>
        <dbReference type="ChEBI" id="CHEBI:49883"/>
        <label>1</label>
    </ligand>
</feature>
<comment type="cofactor">
    <cofactor evidence="9">
        <name>cob(II)alamin</name>
        <dbReference type="ChEBI" id="CHEBI:16304"/>
    </cofactor>
</comment>
<feature type="compositionally biased region" description="Basic and acidic residues" evidence="10">
    <location>
        <begin position="1"/>
        <end position="10"/>
    </location>
</feature>
<dbReference type="EMBL" id="JAFKCZ010000002">
    <property type="protein sequence ID" value="MBN7795560.1"/>
    <property type="molecule type" value="Genomic_DNA"/>
</dbReference>
<protein>
    <recommendedName>
        <fullName evidence="9">Epoxyqueuosine reductase</fullName>
        <ecNumber evidence="9">1.17.99.6</ecNumber>
    </recommendedName>
    <alternativeName>
        <fullName evidence="9">Queuosine biosynthesis protein QueG</fullName>
    </alternativeName>
</protein>
<accession>A0A939DCA4</accession>
<reference evidence="12" key="1">
    <citation type="submission" date="2021-02" db="EMBL/GenBank/DDBJ databases">
        <title>PHA producing bacteria isolated from coastal sediment in Guangdong, Shenzhen.</title>
        <authorList>
            <person name="Zheng W."/>
            <person name="Yu S."/>
            <person name="Huang Y."/>
        </authorList>
    </citation>
    <scope>NUCLEOTIDE SEQUENCE</scope>
    <source>
        <strain evidence="12">TN14-10</strain>
    </source>
</reference>
<keyword evidence="7 9" id="KW-0408">Iron</keyword>
<evidence type="ECO:0000313" key="12">
    <source>
        <dbReference type="EMBL" id="MBN7795560.1"/>
    </source>
</evidence>
<dbReference type="PANTHER" id="PTHR30002:SF4">
    <property type="entry name" value="EPOXYQUEUOSINE REDUCTASE"/>
    <property type="match status" value="1"/>
</dbReference>
<evidence type="ECO:0000256" key="7">
    <source>
        <dbReference type="ARBA" id="ARBA00023004"/>
    </source>
</evidence>
<dbReference type="SUPFAM" id="SSF46548">
    <property type="entry name" value="alpha-helical ferredoxin"/>
    <property type="match status" value="1"/>
</dbReference>
<feature type="region of interest" description="Disordered" evidence="10">
    <location>
        <begin position="1"/>
        <end position="21"/>
    </location>
</feature>
<dbReference type="InterPro" id="IPR017900">
    <property type="entry name" value="4Fe4S_Fe_S_CS"/>
</dbReference>
<comment type="pathway">
    <text evidence="9">tRNA modification; tRNA-queuosine biosynthesis.</text>
</comment>
<evidence type="ECO:0000256" key="2">
    <source>
        <dbReference type="ARBA" id="ARBA00022490"/>
    </source>
</evidence>
<dbReference type="Pfam" id="PF08331">
    <property type="entry name" value="QueG_DUF1730"/>
    <property type="match status" value="1"/>
</dbReference>
<feature type="binding site" evidence="9">
    <location>
        <position position="176"/>
    </location>
    <ligand>
        <name>cob(II)alamin</name>
        <dbReference type="ChEBI" id="CHEBI:16304"/>
    </ligand>
</feature>
<comment type="similarity">
    <text evidence="9">Belongs to the QueG family.</text>
</comment>
<evidence type="ECO:0000313" key="13">
    <source>
        <dbReference type="Proteomes" id="UP000664303"/>
    </source>
</evidence>
<feature type="binding site" evidence="9">
    <location>
        <position position="238"/>
    </location>
    <ligand>
        <name>cob(II)alamin</name>
        <dbReference type="ChEBI" id="CHEBI:16304"/>
    </ligand>
</feature>
<evidence type="ECO:0000259" key="11">
    <source>
        <dbReference type="PROSITE" id="PS51379"/>
    </source>
</evidence>
<dbReference type="Proteomes" id="UP000664303">
    <property type="component" value="Unassembled WGS sequence"/>
</dbReference>
<feature type="binding site" evidence="9">
    <location>
        <position position="216"/>
    </location>
    <ligand>
        <name>[4Fe-4S] cluster</name>
        <dbReference type="ChEBI" id="CHEBI:49883"/>
        <label>1</label>
    </ligand>
</feature>
<evidence type="ECO:0000256" key="9">
    <source>
        <dbReference type="HAMAP-Rule" id="MF_00916"/>
    </source>
</evidence>
<dbReference type="GO" id="GO:0051539">
    <property type="term" value="F:4 iron, 4 sulfur cluster binding"/>
    <property type="evidence" value="ECO:0007669"/>
    <property type="project" value="UniProtKB-KW"/>
</dbReference>
<feature type="binding site" evidence="9">
    <location>
        <begin position="263"/>
        <end position="264"/>
    </location>
    <ligand>
        <name>cob(II)alamin</name>
        <dbReference type="ChEBI" id="CHEBI:16304"/>
    </ligand>
</feature>
<evidence type="ECO:0000256" key="1">
    <source>
        <dbReference type="ARBA" id="ARBA00022485"/>
    </source>
</evidence>
<proteinExistence type="inferred from homology"/>
<keyword evidence="9" id="KW-0846">Cobalamin</keyword>
<keyword evidence="8 9" id="KW-0411">Iron-sulfur</keyword>
<keyword evidence="9" id="KW-0170">Cobalt</keyword>
<evidence type="ECO:0000256" key="3">
    <source>
        <dbReference type="ARBA" id="ARBA00022694"/>
    </source>
</evidence>
<evidence type="ECO:0000256" key="6">
    <source>
        <dbReference type="ARBA" id="ARBA00023002"/>
    </source>
</evidence>
<sequence length="383" mass="43204">MSEHLHKQHIETGPPPALSPRARAELAERIRDWARELGFQQMGITDVDLGEHRDYLRKWLDAGYHGSMDYMARHGDKRARPEELVPGTCRVLSLRMDYLVADTRPLEVLDSPRRGYIARYTLGRDYHKLMRKRLAQLARRIAEEAGGGHYRAFVDSAPVLERAIAERAGLGWIAKNTMMINSRAGSWFFLGEIYTDLPLPASEPQQSKHCGSCTACLDICPTDAFVGPYQLDARRCISYLTIEHRGSIDPELRPLMGNRIFGCDDCQLVCPWNKFAHPTAEGDFQPRHQLEAPDLVELFLWDEATYLARTEGSALRRIGHERWLRNIAVALGNAPGSAAVIAALRQRRDHPSPLVREHVAWALERHGESRLTASGAESDRGST</sequence>